<feature type="domain" description="PAS" evidence="7">
    <location>
        <begin position="15"/>
        <end position="58"/>
    </location>
</feature>
<dbReference type="InterPro" id="IPR003661">
    <property type="entry name" value="HisK_dim/P_dom"/>
</dbReference>
<evidence type="ECO:0000256" key="4">
    <source>
        <dbReference type="ARBA" id="ARBA00022679"/>
    </source>
</evidence>
<evidence type="ECO:0000256" key="3">
    <source>
        <dbReference type="ARBA" id="ARBA00022553"/>
    </source>
</evidence>
<feature type="domain" description="PAS" evidence="7">
    <location>
        <begin position="552"/>
        <end position="597"/>
    </location>
</feature>
<dbReference type="GO" id="GO:0000155">
    <property type="term" value="F:phosphorelay sensor kinase activity"/>
    <property type="evidence" value="ECO:0007669"/>
    <property type="project" value="InterPro"/>
</dbReference>
<dbReference type="FunFam" id="3.30.565.10:FF:000010">
    <property type="entry name" value="Sensor histidine kinase RcsC"/>
    <property type="match status" value="1"/>
</dbReference>
<evidence type="ECO:0000313" key="9">
    <source>
        <dbReference type="EMBL" id="PKQ62298.1"/>
    </source>
</evidence>
<evidence type="ECO:0000256" key="2">
    <source>
        <dbReference type="ARBA" id="ARBA00012438"/>
    </source>
</evidence>
<dbReference type="GO" id="GO:0009927">
    <property type="term" value="F:histidine phosphotransfer kinase activity"/>
    <property type="evidence" value="ECO:0007669"/>
    <property type="project" value="TreeGrafter"/>
</dbReference>
<evidence type="ECO:0000259" key="8">
    <source>
        <dbReference type="PROSITE" id="PS50113"/>
    </source>
</evidence>
<dbReference type="PANTHER" id="PTHR43047">
    <property type="entry name" value="TWO-COMPONENT HISTIDINE PROTEIN KINASE"/>
    <property type="match status" value="1"/>
</dbReference>
<proteinExistence type="predicted"/>
<dbReference type="InterPro" id="IPR005467">
    <property type="entry name" value="His_kinase_dom"/>
</dbReference>
<dbReference type="CDD" id="cd00130">
    <property type="entry name" value="PAS"/>
    <property type="match status" value="2"/>
</dbReference>
<dbReference type="InterPro" id="IPR003594">
    <property type="entry name" value="HATPase_dom"/>
</dbReference>
<dbReference type="PROSITE" id="PS50112">
    <property type="entry name" value="PAS"/>
    <property type="match status" value="2"/>
</dbReference>
<dbReference type="Gene3D" id="1.10.287.130">
    <property type="match status" value="1"/>
</dbReference>
<dbReference type="SMART" id="SM00091">
    <property type="entry name" value="PAS"/>
    <property type="match status" value="4"/>
</dbReference>
<dbReference type="Pfam" id="PF02518">
    <property type="entry name" value="HATPase_c"/>
    <property type="match status" value="1"/>
</dbReference>
<dbReference type="PANTHER" id="PTHR43047:SF72">
    <property type="entry name" value="OSMOSENSING HISTIDINE PROTEIN KINASE SLN1"/>
    <property type="match status" value="1"/>
</dbReference>
<dbReference type="EMBL" id="MVDD01000009">
    <property type="protein sequence ID" value="PKQ62298.1"/>
    <property type="molecule type" value="Genomic_DNA"/>
</dbReference>
<comment type="catalytic activity">
    <reaction evidence="1">
        <text>ATP + protein L-histidine = ADP + protein N-phospho-L-histidine.</text>
        <dbReference type="EC" id="2.7.13.3"/>
    </reaction>
</comment>
<keyword evidence="5" id="KW-0418">Kinase</keyword>
<dbReference type="SUPFAM" id="SSF55781">
    <property type="entry name" value="GAF domain-like"/>
    <property type="match status" value="1"/>
</dbReference>
<dbReference type="SUPFAM" id="SSF47384">
    <property type="entry name" value="Homodimeric domain of signal transducing histidine kinase"/>
    <property type="match status" value="1"/>
</dbReference>
<sequence>MELKNEIADYSFNQQQNNYQNIINFAPVGFYQSARDGKITMANEEFASLFGYTQKELLLGKNISDFYFDTAERERLIAKYDVSPKPEVKNIEVKFKKKDGTAIWILMTSRAIKNKEGITKSYDGFIIDITDRKKAQDLQAESELQLETFVDASSSMIYIKDENQKYLKVNKSICDFFNQTEKEIKHKSDDEIQENPFGKDFGSTDKKALVNKEKIVEIKQFGNHIFEINKFPLQIGSKIRTAGILRDITERKKQESIQHFLYEISELSFSENSLSHYLGKIHQEIKKFISADNFYVAIYDNSSQEYSFPYCIDAIAEYPKNYTSKLEGSLTNLVRETQKGKIIVGEDQEQVYADNNAEVIEEPSAAWMGAPIINKQTEEVIGVIAVQDYLNLNAYNEDDLKVLEIIAHNIGVFIKRVEYIELLKSAKEQAEESKLVYESLFNENASAMILVDAKNAKIEDANQSACDFYGYSKKEICSLFLKDISADNKSAILNDISKTRQNKKHNAEYKHKLSNKKIKYVEVFSGEIIRNGKSFIYSIINDISHRKEAEWEIHRLNSAINQSLSPIAVTDLNGIIIYVNPGYCYSSGYTQQELIGQPASIHKSGTTAPEVYKNLWDTIKSGKVWKGEMTNRKKNGEFYIEQVNISPVYNDENILSNYIKVSRDITDDLRIKDELVQAKEKAEESDRLKSAFLMNMSHEIRTPMNGILGFTDLLQDSNLSGEERDEFIDIIKQSGDRLLNTVNDLIDISMIEAGQIKISKTKLNISKQVENLYHFFKPEAEKKGLKLELIHPSKNMDMLIETDEAKFASILTNLIKNAIKYSNKGNIQINYEYLDGKENEFIKFSVKDEGIGIPPNKIDRIFNRFEQADIANSKVYEGSGIGLSIAKAYVEALGGQIWAESEKDKGSNFQFTIPVSTTKQKHSVPKNLQN</sequence>
<evidence type="ECO:0000259" key="6">
    <source>
        <dbReference type="PROSITE" id="PS50109"/>
    </source>
</evidence>
<dbReference type="Proteomes" id="UP000233535">
    <property type="component" value="Unassembled WGS sequence"/>
</dbReference>
<evidence type="ECO:0000259" key="7">
    <source>
        <dbReference type="PROSITE" id="PS50112"/>
    </source>
</evidence>
<dbReference type="InterPro" id="IPR001610">
    <property type="entry name" value="PAC"/>
</dbReference>
<feature type="domain" description="PAC" evidence="8">
    <location>
        <begin position="625"/>
        <end position="677"/>
    </location>
</feature>
<dbReference type="InterPro" id="IPR036097">
    <property type="entry name" value="HisK_dim/P_sf"/>
</dbReference>
<dbReference type="GO" id="GO:0005886">
    <property type="term" value="C:plasma membrane"/>
    <property type="evidence" value="ECO:0007669"/>
    <property type="project" value="TreeGrafter"/>
</dbReference>
<evidence type="ECO:0000313" key="10">
    <source>
        <dbReference type="Proteomes" id="UP000233535"/>
    </source>
</evidence>
<dbReference type="PRINTS" id="PR00344">
    <property type="entry name" value="BCTRLSENSOR"/>
</dbReference>
<protein>
    <recommendedName>
        <fullName evidence="2">histidine kinase</fullName>
        <ecNumber evidence="2">2.7.13.3</ecNumber>
    </recommendedName>
</protein>
<gene>
    <name evidence="9" type="ORF">BZG02_13375</name>
</gene>
<dbReference type="Gene3D" id="3.30.450.20">
    <property type="entry name" value="PAS domain"/>
    <property type="match status" value="4"/>
</dbReference>
<dbReference type="InterPro" id="IPR000014">
    <property type="entry name" value="PAS"/>
</dbReference>
<keyword evidence="3" id="KW-0597">Phosphoprotein</keyword>
<dbReference type="SUPFAM" id="SSF55785">
    <property type="entry name" value="PYP-like sensor domain (PAS domain)"/>
    <property type="match status" value="4"/>
</dbReference>
<feature type="domain" description="Histidine kinase" evidence="6">
    <location>
        <begin position="695"/>
        <end position="917"/>
    </location>
</feature>
<accession>A0A2N3HW90</accession>
<reference evidence="9 10" key="1">
    <citation type="journal article" date="2017" name="Front. Microbiol.">
        <title>Labilibaculum manganireducens gen. nov., sp. nov. and Labilibaculum filiforme sp. nov., Novel Bacteroidetes Isolated from Subsurface Sediments of the Baltic Sea.</title>
        <authorList>
            <person name="Vandieken V."/>
            <person name="Marshall I.P."/>
            <person name="Niemann H."/>
            <person name="Engelen B."/>
            <person name="Cypionka H."/>
        </authorList>
    </citation>
    <scope>NUCLEOTIDE SEQUENCE [LARGE SCALE GENOMIC DNA]</scope>
    <source>
        <strain evidence="9 10">59.16B</strain>
    </source>
</reference>
<dbReference type="InterPro" id="IPR013656">
    <property type="entry name" value="PAS_4"/>
</dbReference>
<dbReference type="Pfam" id="PF08448">
    <property type="entry name" value="PAS_4"/>
    <property type="match status" value="1"/>
</dbReference>
<organism evidence="9 10">
    <name type="scientific">Labilibaculum filiforme</name>
    <dbReference type="NCBI Taxonomy" id="1940526"/>
    <lineage>
        <taxon>Bacteria</taxon>
        <taxon>Pseudomonadati</taxon>
        <taxon>Bacteroidota</taxon>
        <taxon>Bacteroidia</taxon>
        <taxon>Marinilabiliales</taxon>
        <taxon>Marinifilaceae</taxon>
        <taxon>Labilibaculum</taxon>
    </lineage>
</organism>
<dbReference type="SMART" id="SM00387">
    <property type="entry name" value="HATPase_c"/>
    <property type="match status" value="1"/>
</dbReference>
<feature type="domain" description="PAC" evidence="8">
    <location>
        <begin position="89"/>
        <end position="141"/>
    </location>
</feature>
<dbReference type="PROSITE" id="PS50109">
    <property type="entry name" value="HIS_KIN"/>
    <property type="match status" value="1"/>
</dbReference>
<dbReference type="OrthoDB" id="9796457at2"/>
<dbReference type="InterPro" id="IPR003018">
    <property type="entry name" value="GAF"/>
</dbReference>
<dbReference type="CDD" id="cd16922">
    <property type="entry name" value="HATPase_EvgS-ArcB-TorS-like"/>
    <property type="match status" value="1"/>
</dbReference>
<dbReference type="RefSeq" id="WP_101261949.1">
    <property type="nucleotide sequence ID" value="NZ_MVDD01000009.1"/>
</dbReference>
<dbReference type="InterPro" id="IPR004358">
    <property type="entry name" value="Sig_transdc_His_kin-like_C"/>
</dbReference>
<dbReference type="Pfam" id="PF00512">
    <property type="entry name" value="HisKA"/>
    <property type="match status" value="1"/>
</dbReference>
<comment type="caution">
    <text evidence="9">The sequence shown here is derived from an EMBL/GenBank/DDBJ whole genome shotgun (WGS) entry which is preliminary data.</text>
</comment>
<keyword evidence="10" id="KW-1185">Reference proteome</keyword>
<evidence type="ECO:0000256" key="5">
    <source>
        <dbReference type="ARBA" id="ARBA00022777"/>
    </source>
</evidence>
<dbReference type="Gene3D" id="3.30.450.40">
    <property type="match status" value="1"/>
</dbReference>
<dbReference type="SMART" id="SM00086">
    <property type="entry name" value="PAC"/>
    <property type="match status" value="2"/>
</dbReference>
<dbReference type="SMART" id="SM00065">
    <property type="entry name" value="GAF"/>
    <property type="match status" value="1"/>
</dbReference>
<dbReference type="PROSITE" id="PS50113">
    <property type="entry name" value="PAC"/>
    <property type="match status" value="2"/>
</dbReference>
<dbReference type="SMART" id="SM00388">
    <property type="entry name" value="HisKA"/>
    <property type="match status" value="1"/>
</dbReference>
<dbReference type="Pfam" id="PF13426">
    <property type="entry name" value="PAS_9"/>
    <property type="match status" value="3"/>
</dbReference>
<dbReference type="Gene3D" id="3.30.565.10">
    <property type="entry name" value="Histidine kinase-like ATPase, C-terminal domain"/>
    <property type="match status" value="1"/>
</dbReference>
<dbReference type="InterPro" id="IPR035965">
    <property type="entry name" value="PAS-like_dom_sf"/>
</dbReference>
<dbReference type="AlphaFoldDB" id="A0A2N3HW90"/>
<dbReference type="InterPro" id="IPR036890">
    <property type="entry name" value="HATPase_C_sf"/>
</dbReference>
<dbReference type="EC" id="2.7.13.3" evidence="2"/>
<dbReference type="NCBIfam" id="TIGR00229">
    <property type="entry name" value="sensory_box"/>
    <property type="match status" value="4"/>
</dbReference>
<dbReference type="InterPro" id="IPR000700">
    <property type="entry name" value="PAS-assoc_C"/>
</dbReference>
<dbReference type="CDD" id="cd00082">
    <property type="entry name" value="HisKA"/>
    <property type="match status" value="1"/>
</dbReference>
<keyword evidence="4" id="KW-0808">Transferase</keyword>
<evidence type="ECO:0000256" key="1">
    <source>
        <dbReference type="ARBA" id="ARBA00000085"/>
    </source>
</evidence>
<dbReference type="InterPro" id="IPR029016">
    <property type="entry name" value="GAF-like_dom_sf"/>
</dbReference>
<name>A0A2N3HW90_9BACT</name>
<dbReference type="SUPFAM" id="SSF55874">
    <property type="entry name" value="ATPase domain of HSP90 chaperone/DNA topoisomerase II/histidine kinase"/>
    <property type="match status" value="1"/>
</dbReference>